<dbReference type="PANTHER" id="PTHR43316:SF4">
    <property type="entry name" value="ACID DEHALOGENASE, PUTATIVE (AFU_ORTHOLOGUE AFUA_8G05870)-RELATED"/>
    <property type="match status" value="1"/>
</dbReference>
<sequence length="245" mass="27560">MASSNKHVVFDVVGTLISYENFYIATEARLGPRFRALGIGSRLFCYCWMEAGEREYTYLSLAGKYIPFFDVFRSLFYRTLHQAGIENPRQFAKDEDREFILDAYRNLKARPGVAECFDKLRVGGFQVWCLTAGDVKRVGGYLKAAGVDFPEDNFVSCDSIGVGKPSPAAYQFILDKFPQEEREAWFAAAHMWDTTAARPCGFKSAWVSVWEKETCSDIFGDIEVIADDLPSIADGIIAYSAKGHQ</sequence>
<dbReference type="Proteomes" id="UP000756346">
    <property type="component" value="Unassembled WGS sequence"/>
</dbReference>
<proteinExistence type="predicted"/>
<dbReference type="SUPFAM" id="SSF56784">
    <property type="entry name" value="HAD-like"/>
    <property type="match status" value="1"/>
</dbReference>
<dbReference type="EMBL" id="JAGTJQ010000009">
    <property type="protein sequence ID" value="KAH7025169.1"/>
    <property type="molecule type" value="Genomic_DNA"/>
</dbReference>
<organism evidence="2 3">
    <name type="scientific">Microdochium trichocladiopsis</name>
    <dbReference type="NCBI Taxonomy" id="1682393"/>
    <lineage>
        <taxon>Eukaryota</taxon>
        <taxon>Fungi</taxon>
        <taxon>Dikarya</taxon>
        <taxon>Ascomycota</taxon>
        <taxon>Pezizomycotina</taxon>
        <taxon>Sordariomycetes</taxon>
        <taxon>Xylariomycetidae</taxon>
        <taxon>Xylariales</taxon>
        <taxon>Microdochiaceae</taxon>
        <taxon>Microdochium</taxon>
    </lineage>
</organism>
<accession>A0A9P8XXP0</accession>
<dbReference type="InterPro" id="IPR051540">
    <property type="entry name" value="S-2-haloacid_dehalogenase"/>
</dbReference>
<evidence type="ECO:0000256" key="1">
    <source>
        <dbReference type="ARBA" id="ARBA00022801"/>
    </source>
</evidence>
<dbReference type="InterPro" id="IPR023198">
    <property type="entry name" value="PGP-like_dom2"/>
</dbReference>
<comment type="caution">
    <text evidence="2">The sequence shown here is derived from an EMBL/GenBank/DDBJ whole genome shotgun (WGS) entry which is preliminary data.</text>
</comment>
<dbReference type="InterPro" id="IPR023214">
    <property type="entry name" value="HAD_sf"/>
</dbReference>
<reference evidence="2" key="1">
    <citation type="journal article" date="2021" name="Nat. Commun.">
        <title>Genetic determinants of endophytism in the Arabidopsis root mycobiome.</title>
        <authorList>
            <person name="Mesny F."/>
            <person name="Miyauchi S."/>
            <person name="Thiergart T."/>
            <person name="Pickel B."/>
            <person name="Atanasova L."/>
            <person name="Karlsson M."/>
            <person name="Huettel B."/>
            <person name="Barry K.W."/>
            <person name="Haridas S."/>
            <person name="Chen C."/>
            <person name="Bauer D."/>
            <person name="Andreopoulos W."/>
            <person name="Pangilinan J."/>
            <person name="LaButti K."/>
            <person name="Riley R."/>
            <person name="Lipzen A."/>
            <person name="Clum A."/>
            <person name="Drula E."/>
            <person name="Henrissat B."/>
            <person name="Kohler A."/>
            <person name="Grigoriev I.V."/>
            <person name="Martin F.M."/>
            <person name="Hacquard S."/>
        </authorList>
    </citation>
    <scope>NUCLEOTIDE SEQUENCE</scope>
    <source>
        <strain evidence="2">MPI-CAGE-CH-0230</strain>
    </source>
</reference>
<dbReference type="RefSeq" id="XP_046008717.1">
    <property type="nucleotide sequence ID" value="XM_046150587.1"/>
</dbReference>
<dbReference type="PANTHER" id="PTHR43316">
    <property type="entry name" value="HYDROLASE, HALOACID DELAHOGENASE-RELATED"/>
    <property type="match status" value="1"/>
</dbReference>
<dbReference type="Pfam" id="PF00702">
    <property type="entry name" value="Hydrolase"/>
    <property type="match status" value="1"/>
</dbReference>
<dbReference type="PRINTS" id="PR00413">
    <property type="entry name" value="HADHALOGNASE"/>
</dbReference>
<dbReference type="InterPro" id="IPR006439">
    <property type="entry name" value="HAD-SF_hydro_IA"/>
</dbReference>
<gene>
    <name evidence="2" type="ORF">B0I36DRAFT_251064</name>
</gene>
<dbReference type="InterPro" id="IPR036412">
    <property type="entry name" value="HAD-like_sf"/>
</dbReference>
<keyword evidence="3" id="KW-1185">Reference proteome</keyword>
<dbReference type="AlphaFoldDB" id="A0A9P8XXP0"/>
<dbReference type="GO" id="GO:0016791">
    <property type="term" value="F:phosphatase activity"/>
    <property type="evidence" value="ECO:0007669"/>
    <property type="project" value="UniProtKB-ARBA"/>
</dbReference>
<dbReference type="OrthoDB" id="2363873at2759"/>
<evidence type="ECO:0000313" key="2">
    <source>
        <dbReference type="EMBL" id="KAH7025169.1"/>
    </source>
</evidence>
<keyword evidence="1" id="KW-0378">Hydrolase</keyword>
<name>A0A9P8XXP0_9PEZI</name>
<dbReference type="Gene3D" id="1.10.150.240">
    <property type="entry name" value="Putative phosphatase, domain 2"/>
    <property type="match status" value="1"/>
</dbReference>
<dbReference type="Gene3D" id="3.40.50.1000">
    <property type="entry name" value="HAD superfamily/HAD-like"/>
    <property type="match status" value="1"/>
</dbReference>
<evidence type="ECO:0000313" key="3">
    <source>
        <dbReference type="Proteomes" id="UP000756346"/>
    </source>
</evidence>
<protein>
    <submittedName>
        <fullName evidence="2">HAD-like domain-containing protein</fullName>
    </submittedName>
</protein>
<dbReference type="GeneID" id="70180133"/>